<accession>A0ABD1ZP44</accession>
<feature type="region of interest" description="Disordered" evidence="1">
    <location>
        <begin position="1"/>
        <end position="131"/>
    </location>
</feature>
<dbReference type="EMBL" id="JBHFFA010000001">
    <property type="protein sequence ID" value="KAL2652491.1"/>
    <property type="molecule type" value="Genomic_DNA"/>
</dbReference>
<name>A0ABD1ZP44_9MARC</name>
<sequence length="271" mass="31063">MDGAFSCFPGLGGSHREKRHEEKQLQMHGECGREKVVCAREKAKRRVEDGTSMEECDHYHYHYNSDDEEEEEEPQDEAPSLILHDCAPQHCGHGAPGTSSPRPAISPPPQSRRQSRSPPPCPQPSSALRHHHNHCRVSRPHIINDSPPDADSCNYFRWDIALLRALRKDPISNARETGKKRQPGRVDMSFTPKKGDLIIHLDRKQWRRVLEFYDPSFQRLHDGDVLIRIRIDSYSCLGIILMKGTGYMYHRGYWMFLGTDSDQISQCLRGG</sequence>
<protein>
    <submittedName>
        <fullName evidence="2">Uncharacterized protein</fullName>
    </submittedName>
</protein>
<dbReference type="Proteomes" id="UP001605036">
    <property type="component" value="Unassembled WGS sequence"/>
</dbReference>
<feature type="compositionally biased region" description="Basic and acidic residues" evidence="1">
    <location>
        <begin position="19"/>
        <end position="65"/>
    </location>
</feature>
<evidence type="ECO:0000313" key="2">
    <source>
        <dbReference type="EMBL" id="KAL2652491.1"/>
    </source>
</evidence>
<proteinExistence type="predicted"/>
<feature type="compositionally biased region" description="Acidic residues" evidence="1">
    <location>
        <begin position="66"/>
        <end position="76"/>
    </location>
</feature>
<reference evidence="2 3" key="1">
    <citation type="submission" date="2024-09" db="EMBL/GenBank/DDBJ databases">
        <title>Chromosome-scale assembly of Riccia fluitans.</title>
        <authorList>
            <person name="Paukszto L."/>
            <person name="Sawicki J."/>
            <person name="Karawczyk K."/>
            <person name="Piernik-Szablinska J."/>
            <person name="Szczecinska M."/>
            <person name="Mazdziarz M."/>
        </authorList>
    </citation>
    <scope>NUCLEOTIDE SEQUENCE [LARGE SCALE GENOMIC DNA]</scope>
    <source>
        <strain evidence="2">Rf_01</strain>
        <tissue evidence="2">Aerial parts of the thallus</tissue>
    </source>
</reference>
<evidence type="ECO:0000313" key="3">
    <source>
        <dbReference type="Proteomes" id="UP001605036"/>
    </source>
</evidence>
<keyword evidence="3" id="KW-1185">Reference proteome</keyword>
<evidence type="ECO:0000256" key="1">
    <source>
        <dbReference type="SAM" id="MobiDB-lite"/>
    </source>
</evidence>
<organism evidence="2 3">
    <name type="scientific">Riccia fluitans</name>
    <dbReference type="NCBI Taxonomy" id="41844"/>
    <lineage>
        <taxon>Eukaryota</taxon>
        <taxon>Viridiplantae</taxon>
        <taxon>Streptophyta</taxon>
        <taxon>Embryophyta</taxon>
        <taxon>Marchantiophyta</taxon>
        <taxon>Marchantiopsida</taxon>
        <taxon>Marchantiidae</taxon>
        <taxon>Marchantiales</taxon>
        <taxon>Ricciaceae</taxon>
        <taxon>Riccia</taxon>
    </lineage>
</organism>
<comment type="caution">
    <text evidence="2">The sequence shown here is derived from an EMBL/GenBank/DDBJ whole genome shotgun (WGS) entry which is preliminary data.</text>
</comment>
<dbReference type="AlphaFoldDB" id="A0ABD1ZP44"/>
<gene>
    <name evidence="2" type="ORF">R1flu_020619</name>
</gene>